<dbReference type="PANTHER" id="PTHR43798">
    <property type="entry name" value="MONOACYLGLYCEROL LIPASE"/>
    <property type="match status" value="1"/>
</dbReference>
<evidence type="ECO:0000256" key="1">
    <source>
        <dbReference type="ARBA" id="ARBA00022801"/>
    </source>
</evidence>
<protein>
    <submittedName>
        <fullName evidence="3">4,5-9,10-diseco-3-hydroxy-5,9, 17-trioxoandrosta-1(10),2-diene-4-oate hydrolase</fullName>
    </submittedName>
</protein>
<feature type="domain" description="AB hydrolase-1" evidence="2">
    <location>
        <begin position="32"/>
        <end position="272"/>
    </location>
</feature>
<dbReference type="PANTHER" id="PTHR43798:SF31">
    <property type="entry name" value="AB HYDROLASE SUPERFAMILY PROTEIN YCLE"/>
    <property type="match status" value="1"/>
</dbReference>
<dbReference type="SUPFAM" id="SSF53474">
    <property type="entry name" value="alpha/beta-Hydrolases"/>
    <property type="match status" value="1"/>
</dbReference>
<dbReference type="GO" id="GO:0016020">
    <property type="term" value="C:membrane"/>
    <property type="evidence" value="ECO:0007669"/>
    <property type="project" value="TreeGrafter"/>
</dbReference>
<proteinExistence type="predicted"/>
<reference evidence="3" key="2">
    <citation type="submission" date="2020-09" db="EMBL/GenBank/DDBJ databases">
        <authorList>
            <person name="Sun Q."/>
            <person name="Zhou Y."/>
        </authorList>
    </citation>
    <scope>NUCLEOTIDE SEQUENCE</scope>
    <source>
        <strain evidence="3">CGMCC 4.7110</strain>
    </source>
</reference>
<accession>A0A917XMV8</accession>
<dbReference type="RefSeq" id="WP_189268542.1">
    <property type="nucleotide sequence ID" value="NZ_BMML01000032.1"/>
</dbReference>
<keyword evidence="4" id="KW-1185">Reference proteome</keyword>
<dbReference type="InterPro" id="IPR050266">
    <property type="entry name" value="AB_hydrolase_sf"/>
</dbReference>
<evidence type="ECO:0000259" key="2">
    <source>
        <dbReference type="Pfam" id="PF00561"/>
    </source>
</evidence>
<evidence type="ECO:0000313" key="3">
    <source>
        <dbReference type="EMBL" id="GGN40286.1"/>
    </source>
</evidence>
<evidence type="ECO:0000313" key="4">
    <source>
        <dbReference type="Proteomes" id="UP000653411"/>
    </source>
</evidence>
<sequence>MNGNHDTELPACEYFQALGNEMALIERGQGMPTFFLHGGGPGCSSWTDFALTVPHLADSRRMLLVDLLQYGRSSKVVTDQPLFRWHADHLIALMDSKGIERADFVGGSLGGSVALALSLSYPDRVGRIVLSGSTPTMQGWTPPDAEEARSGELAFNNYFAGEGPTKDKLRHLLELMEWRDGSKIPDWLLDLRFQQSAGSAELREFGAMMLRTWNHEDLFADLRRIQAPTLLLFGRHDPFGAPSYAQFLADHLADGHVHIMGGASHHLAEEHPAAYASVVRSFLDAAEPGIASVAA</sequence>
<dbReference type="Pfam" id="PF00561">
    <property type="entry name" value="Abhydrolase_1"/>
    <property type="match status" value="1"/>
</dbReference>
<dbReference type="InterPro" id="IPR000073">
    <property type="entry name" value="AB_hydrolase_1"/>
</dbReference>
<organism evidence="3 4">
    <name type="scientific">Streptomyces fuscichromogenes</name>
    <dbReference type="NCBI Taxonomy" id="1324013"/>
    <lineage>
        <taxon>Bacteria</taxon>
        <taxon>Bacillati</taxon>
        <taxon>Actinomycetota</taxon>
        <taxon>Actinomycetes</taxon>
        <taxon>Kitasatosporales</taxon>
        <taxon>Streptomycetaceae</taxon>
        <taxon>Streptomyces</taxon>
    </lineage>
</organism>
<dbReference type="Proteomes" id="UP000653411">
    <property type="component" value="Unassembled WGS sequence"/>
</dbReference>
<dbReference type="Gene3D" id="3.40.50.1820">
    <property type="entry name" value="alpha/beta hydrolase"/>
    <property type="match status" value="1"/>
</dbReference>
<reference evidence="3" key="1">
    <citation type="journal article" date="2014" name="Int. J. Syst. Evol. Microbiol.">
        <title>Complete genome sequence of Corynebacterium casei LMG S-19264T (=DSM 44701T), isolated from a smear-ripened cheese.</title>
        <authorList>
            <consortium name="US DOE Joint Genome Institute (JGI-PGF)"/>
            <person name="Walter F."/>
            <person name="Albersmeier A."/>
            <person name="Kalinowski J."/>
            <person name="Ruckert C."/>
        </authorList>
    </citation>
    <scope>NUCLEOTIDE SEQUENCE</scope>
    <source>
        <strain evidence="3">CGMCC 4.7110</strain>
    </source>
</reference>
<dbReference type="EMBL" id="BMML01000032">
    <property type="protein sequence ID" value="GGN40286.1"/>
    <property type="molecule type" value="Genomic_DNA"/>
</dbReference>
<comment type="caution">
    <text evidence="3">The sequence shown here is derived from an EMBL/GenBank/DDBJ whole genome shotgun (WGS) entry which is preliminary data.</text>
</comment>
<gene>
    <name evidence="3" type="primary">mhpC</name>
    <name evidence="3" type="ORF">GCM10011578_087610</name>
</gene>
<dbReference type="GO" id="GO:0016787">
    <property type="term" value="F:hydrolase activity"/>
    <property type="evidence" value="ECO:0007669"/>
    <property type="project" value="UniProtKB-KW"/>
</dbReference>
<dbReference type="AlphaFoldDB" id="A0A917XMV8"/>
<name>A0A917XMV8_9ACTN</name>
<dbReference type="InterPro" id="IPR029058">
    <property type="entry name" value="AB_hydrolase_fold"/>
</dbReference>
<keyword evidence="1 3" id="KW-0378">Hydrolase</keyword>
<dbReference type="PRINTS" id="PR00111">
    <property type="entry name" value="ABHYDROLASE"/>
</dbReference>